<keyword evidence="6" id="KW-0256">Endoplasmic reticulum</keyword>
<evidence type="ECO:0000256" key="8">
    <source>
        <dbReference type="ARBA" id="ARBA00022989"/>
    </source>
</evidence>
<dbReference type="Gene3D" id="6.10.250.2950">
    <property type="match status" value="1"/>
</dbReference>
<evidence type="ECO:0000313" key="12">
    <source>
        <dbReference type="Proteomes" id="UP000694941"/>
    </source>
</evidence>
<gene>
    <name evidence="13" type="primary">LOC106471928</name>
</gene>
<dbReference type="PANTHER" id="PTHR28621:SF1">
    <property type="entry name" value="SELENOPROTEIN S"/>
    <property type="match status" value="1"/>
</dbReference>
<organism evidence="12 13">
    <name type="scientific">Limulus polyphemus</name>
    <name type="common">Atlantic horseshoe crab</name>
    <dbReference type="NCBI Taxonomy" id="6850"/>
    <lineage>
        <taxon>Eukaryota</taxon>
        <taxon>Metazoa</taxon>
        <taxon>Ecdysozoa</taxon>
        <taxon>Arthropoda</taxon>
        <taxon>Chelicerata</taxon>
        <taxon>Merostomata</taxon>
        <taxon>Xiphosura</taxon>
        <taxon>Limulidae</taxon>
        <taxon>Limulus</taxon>
    </lineage>
</organism>
<dbReference type="GeneID" id="106471928"/>
<feature type="transmembrane region" description="Helical" evidence="11">
    <location>
        <begin position="29"/>
        <end position="47"/>
    </location>
</feature>
<keyword evidence="7" id="KW-0712">Selenocysteine</keyword>
<dbReference type="InterPro" id="IPR009703">
    <property type="entry name" value="Selenoprotein_S"/>
</dbReference>
<sequence length="179" mass="20910">MEEQKTDSNSDPEVLTSAFSSVWQMLQFYGWYLVFGVIVLSIIWTNFGPRLKQWLDKSQHEHQNHHKDPDLVLARQEALERARRQLQEQQDILAARHAEKMREREEEKRRDKIEKWEGLQQGQGRQIGQERQFTQPTDRERTRSSNSSESRLRGNYNPLTGAGGGAGYRPSRREQFGGG</sequence>
<evidence type="ECO:0000256" key="10">
    <source>
        <dbReference type="SAM" id="MobiDB-lite"/>
    </source>
</evidence>
<protein>
    <submittedName>
        <fullName evidence="13">Selenoprotein S-like</fullName>
    </submittedName>
</protein>
<proteinExistence type="inferred from homology"/>
<keyword evidence="8 11" id="KW-1133">Transmembrane helix</keyword>
<accession>A0ABM1BSV2</accession>
<dbReference type="PANTHER" id="PTHR28621">
    <property type="entry name" value="SELENOPROTEIN S"/>
    <property type="match status" value="1"/>
</dbReference>
<evidence type="ECO:0000256" key="4">
    <source>
        <dbReference type="ARBA" id="ARBA00022490"/>
    </source>
</evidence>
<comment type="similarity">
    <text evidence="3">Belongs to the selenoprotein S family.</text>
</comment>
<evidence type="ECO:0000256" key="1">
    <source>
        <dbReference type="ARBA" id="ARBA00004389"/>
    </source>
</evidence>
<keyword evidence="5 11" id="KW-0812">Transmembrane</keyword>
<feature type="compositionally biased region" description="Basic and acidic residues" evidence="10">
    <location>
        <begin position="94"/>
        <end position="117"/>
    </location>
</feature>
<comment type="subcellular location">
    <subcellularLocation>
        <location evidence="2">Cytoplasm</location>
    </subcellularLocation>
    <subcellularLocation>
        <location evidence="1">Endoplasmic reticulum membrane</location>
        <topology evidence="1">Single-pass membrane protein</topology>
    </subcellularLocation>
</comment>
<dbReference type="RefSeq" id="XP_013788006.1">
    <property type="nucleotide sequence ID" value="XM_013932552.2"/>
</dbReference>
<keyword evidence="12" id="KW-1185">Reference proteome</keyword>
<dbReference type="Proteomes" id="UP000694941">
    <property type="component" value="Unplaced"/>
</dbReference>
<evidence type="ECO:0000256" key="9">
    <source>
        <dbReference type="ARBA" id="ARBA00023136"/>
    </source>
</evidence>
<evidence type="ECO:0000256" key="2">
    <source>
        <dbReference type="ARBA" id="ARBA00004496"/>
    </source>
</evidence>
<keyword evidence="9 11" id="KW-0472">Membrane</keyword>
<evidence type="ECO:0000256" key="11">
    <source>
        <dbReference type="SAM" id="Phobius"/>
    </source>
</evidence>
<evidence type="ECO:0000313" key="13">
    <source>
        <dbReference type="RefSeq" id="XP_013788006.1"/>
    </source>
</evidence>
<name>A0ABM1BSV2_LIMPO</name>
<keyword evidence="4" id="KW-0963">Cytoplasm</keyword>
<feature type="compositionally biased region" description="Low complexity" evidence="10">
    <location>
        <begin position="118"/>
        <end position="132"/>
    </location>
</feature>
<evidence type="ECO:0000256" key="7">
    <source>
        <dbReference type="ARBA" id="ARBA00022933"/>
    </source>
</evidence>
<evidence type="ECO:0000256" key="3">
    <source>
        <dbReference type="ARBA" id="ARBA00011034"/>
    </source>
</evidence>
<feature type="region of interest" description="Disordered" evidence="10">
    <location>
        <begin position="84"/>
        <end position="179"/>
    </location>
</feature>
<evidence type="ECO:0000256" key="5">
    <source>
        <dbReference type="ARBA" id="ARBA00022692"/>
    </source>
</evidence>
<dbReference type="Pfam" id="PF06936">
    <property type="entry name" value="Selenoprotein_S"/>
    <property type="match status" value="1"/>
</dbReference>
<reference evidence="13" key="1">
    <citation type="submission" date="2025-08" db="UniProtKB">
        <authorList>
            <consortium name="RefSeq"/>
        </authorList>
    </citation>
    <scope>IDENTIFICATION</scope>
    <source>
        <tissue evidence="13">Muscle</tissue>
    </source>
</reference>
<evidence type="ECO:0000256" key="6">
    <source>
        <dbReference type="ARBA" id="ARBA00022824"/>
    </source>
</evidence>